<accession>A0A158BTH9</accession>
<protein>
    <submittedName>
        <fullName evidence="6">NADH:flavin oxidoreductase</fullName>
    </submittedName>
</protein>
<dbReference type="EMBL" id="FCOB02000016">
    <property type="protein sequence ID" value="SAK73385.1"/>
    <property type="molecule type" value="Genomic_DNA"/>
</dbReference>
<dbReference type="FunFam" id="3.20.20.70:FF:000059">
    <property type="entry name" value="N-ethylmaleimide reductase, FMN-linked"/>
    <property type="match status" value="1"/>
</dbReference>
<dbReference type="InterPro" id="IPR045247">
    <property type="entry name" value="Oye-like"/>
</dbReference>
<dbReference type="InterPro" id="IPR013785">
    <property type="entry name" value="Aldolase_TIM"/>
</dbReference>
<keyword evidence="3" id="KW-0560">Oxidoreductase</keyword>
<evidence type="ECO:0000256" key="3">
    <source>
        <dbReference type="ARBA" id="ARBA00023002"/>
    </source>
</evidence>
<dbReference type="Pfam" id="PF00724">
    <property type="entry name" value="Oxidored_FMN"/>
    <property type="match status" value="1"/>
</dbReference>
<organism evidence="6 7">
    <name type="scientific">Caballeronia ptereochthonis</name>
    <dbReference type="NCBI Taxonomy" id="1777144"/>
    <lineage>
        <taxon>Bacteria</taxon>
        <taxon>Pseudomonadati</taxon>
        <taxon>Pseudomonadota</taxon>
        <taxon>Betaproteobacteria</taxon>
        <taxon>Burkholderiales</taxon>
        <taxon>Burkholderiaceae</taxon>
        <taxon>Caballeronia</taxon>
    </lineage>
</organism>
<comment type="caution">
    <text evidence="6">The sequence shown here is derived from an EMBL/GenBank/DDBJ whole genome shotgun (WGS) entry which is preliminary data.</text>
</comment>
<dbReference type="GO" id="GO:0016628">
    <property type="term" value="F:oxidoreductase activity, acting on the CH-CH group of donors, NAD or NADP as acceptor"/>
    <property type="evidence" value="ECO:0007669"/>
    <property type="project" value="UniProtKB-ARBA"/>
</dbReference>
<evidence type="ECO:0000313" key="6">
    <source>
        <dbReference type="EMBL" id="SAK73385.1"/>
    </source>
</evidence>
<sequence>MPYETLLSPVTIGNLELPNRVVMAPLARRRASQPGNVPTEMDAHYYVQRASAGLIVTEPAQISPRGQGDLATPGTHSDAQEAGWKSIAGAVHARQGRIALHLWHAGRMSHRRLQEDGAPPVAPSAIRARGAKVVVQADDGTLDLVDADDPRPLETDEIAGIVLQYVDAAHRAARAGFDMIEIDAANGYLLHQFMATGTNRRTDEYGGSVENRVRLVVEVMEAVSGVIGANRVGIRLSPGFTGADIEDDEAPESSLRLAEELKRIGIVYVQLAEADDDLRRALRDAYDGAIIASGDWTAREANARIERREADAAAFGRAFVANPDLVERLKTGTPLAEPDPVTFNGGEKGDTDYPAPDEAQGNRND</sequence>
<evidence type="ECO:0000256" key="1">
    <source>
        <dbReference type="ARBA" id="ARBA00001917"/>
    </source>
</evidence>
<dbReference type="SUPFAM" id="SSF51395">
    <property type="entry name" value="FMN-linked oxidoreductases"/>
    <property type="match status" value="1"/>
</dbReference>
<dbReference type="PANTHER" id="PTHR22893">
    <property type="entry name" value="NADH OXIDOREDUCTASE-RELATED"/>
    <property type="match status" value="1"/>
</dbReference>
<gene>
    <name evidence="6" type="ORF">AWB83_03616</name>
</gene>
<comment type="similarity">
    <text evidence="2">Belongs to the NADH:flavin oxidoreductase/NADH oxidase family.</text>
</comment>
<dbReference type="InterPro" id="IPR001155">
    <property type="entry name" value="OxRdtase_FMN_N"/>
</dbReference>
<dbReference type="PANTHER" id="PTHR22893:SF91">
    <property type="entry name" value="NADPH DEHYDROGENASE 2-RELATED"/>
    <property type="match status" value="1"/>
</dbReference>
<dbReference type="STRING" id="1777144.AWB83_03616"/>
<dbReference type="RefSeq" id="WP_087047017.1">
    <property type="nucleotide sequence ID" value="NZ_FCOB02000016.1"/>
</dbReference>
<dbReference type="Gene3D" id="3.20.20.70">
    <property type="entry name" value="Aldolase class I"/>
    <property type="match status" value="1"/>
</dbReference>
<evidence type="ECO:0000313" key="7">
    <source>
        <dbReference type="Proteomes" id="UP000054978"/>
    </source>
</evidence>
<name>A0A158BTH9_9BURK</name>
<dbReference type="CDD" id="cd02933">
    <property type="entry name" value="OYE_like_FMN"/>
    <property type="match status" value="1"/>
</dbReference>
<comment type="cofactor">
    <cofactor evidence="1">
        <name>FMN</name>
        <dbReference type="ChEBI" id="CHEBI:58210"/>
    </cofactor>
</comment>
<reference evidence="6" key="1">
    <citation type="submission" date="2016-01" db="EMBL/GenBank/DDBJ databases">
        <authorList>
            <person name="Peeters C."/>
        </authorList>
    </citation>
    <scope>NUCLEOTIDE SEQUENCE [LARGE SCALE GENOMIC DNA]</scope>
    <source>
        <strain evidence="6">LMG 29326</strain>
    </source>
</reference>
<proteinExistence type="inferred from homology"/>
<evidence type="ECO:0000259" key="5">
    <source>
        <dbReference type="Pfam" id="PF00724"/>
    </source>
</evidence>
<dbReference type="GO" id="GO:0005829">
    <property type="term" value="C:cytosol"/>
    <property type="evidence" value="ECO:0007669"/>
    <property type="project" value="UniProtKB-ARBA"/>
</dbReference>
<feature type="region of interest" description="Disordered" evidence="4">
    <location>
        <begin position="330"/>
        <end position="365"/>
    </location>
</feature>
<evidence type="ECO:0000256" key="4">
    <source>
        <dbReference type="SAM" id="MobiDB-lite"/>
    </source>
</evidence>
<dbReference type="AlphaFoldDB" id="A0A158BTH9"/>
<dbReference type="Proteomes" id="UP000054978">
    <property type="component" value="Unassembled WGS sequence"/>
</dbReference>
<keyword evidence="7" id="KW-1185">Reference proteome</keyword>
<dbReference type="OrthoDB" id="8985337at2"/>
<feature type="domain" description="NADH:flavin oxidoreductase/NADH oxidase N-terminal" evidence="5">
    <location>
        <begin position="6"/>
        <end position="334"/>
    </location>
</feature>
<dbReference type="GO" id="GO:0010181">
    <property type="term" value="F:FMN binding"/>
    <property type="evidence" value="ECO:0007669"/>
    <property type="project" value="InterPro"/>
</dbReference>
<evidence type="ECO:0000256" key="2">
    <source>
        <dbReference type="ARBA" id="ARBA00005979"/>
    </source>
</evidence>